<evidence type="ECO:0000256" key="5">
    <source>
        <dbReference type="ARBA" id="ARBA00008655"/>
    </source>
</evidence>
<comment type="function">
    <text evidence="17">Converts lysophosphatidic acid (LPA) into phosphatidic acid by incorporating acyl moiety at the 2 position.</text>
</comment>
<dbReference type="GO" id="GO:0003841">
    <property type="term" value="F:1-acylglycerol-3-phosphate O-acyltransferase activity"/>
    <property type="evidence" value="ECO:0007669"/>
    <property type="project" value="UniProtKB-UniRule"/>
</dbReference>
<evidence type="ECO:0000256" key="17">
    <source>
        <dbReference type="ARBA" id="ARBA00037183"/>
    </source>
</evidence>
<keyword evidence="19" id="KW-0812">Transmembrane</keyword>
<comment type="similarity">
    <text evidence="5 18">Belongs to the 1-acyl-sn-glycerol-3-phosphate acyltransferase family.</text>
</comment>
<evidence type="ECO:0000256" key="14">
    <source>
        <dbReference type="ARBA" id="ARBA00023209"/>
    </source>
</evidence>
<evidence type="ECO:0000256" key="2">
    <source>
        <dbReference type="ARBA" id="ARBA00004417"/>
    </source>
</evidence>
<comment type="subcellular location">
    <subcellularLocation>
        <location evidence="2">Cell inner membrane</location>
        <topology evidence="2">Peripheral membrane protein</topology>
    </subcellularLocation>
</comment>
<evidence type="ECO:0000256" key="4">
    <source>
        <dbReference type="ARBA" id="ARBA00005189"/>
    </source>
</evidence>
<evidence type="ECO:0000313" key="21">
    <source>
        <dbReference type="EMBL" id="ACL65689.1"/>
    </source>
</evidence>
<evidence type="ECO:0000256" key="9">
    <source>
        <dbReference type="ARBA" id="ARBA00022516"/>
    </source>
</evidence>
<dbReference type="PANTHER" id="PTHR10434:SF59">
    <property type="entry name" value="1-ACYL-SN-GLYCEROL-3-PHOSPHATE ACYLTRANSFERASE"/>
    <property type="match status" value="1"/>
</dbReference>
<dbReference type="UniPathway" id="UPA00557">
    <property type="reaction ID" value="UER00613"/>
</dbReference>
<keyword evidence="8" id="KW-1003">Cell membrane</keyword>
<evidence type="ECO:0000256" key="3">
    <source>
        <dbReference type="ARBA" id="ARBA00004728"/>
    </source>
</evidence>
<evidence type="ECO:0000256" key="15">
    <source>
        <dbReference type="ARBA" id="ARBA00023264"/>
    </source>
</evidence>
<organism evidence="21 22">
    <name type="scientific">Anaeromyxobacter dehalogenans (strain ATCC BAA-258 / DSM 21875 / 2CP-1)</name>
    <dbReference type="NCBI Taxonomy" id="455488"/>
    <lineage>
        <taxon>Bacteria</taxon>
        <taxon>Pseudomonadati</taxon>
        <taxon>Myxococcota</taxon>
        <taxon>Myxococcia</taxon>
        <taxon>Myxococcales</taxon>
        <taxon>Cystobacterineae</taxon>
        <taxon>Anaeromyxobacteraceae</taxon>
        <taxon>Anaeromyxobacter</taxon>
    </lineage>
</organism>
<comment type="domain">
    <text evidence="18">The HXXXXD motif is essential for acyltransferase activity and may constitute the binding site for the phosphate moiety of the glycerol-3-phosphate.</text>
</comment>
<evidence type="ECO:0000256" key="19">
    <source>
        <dbReference type="SAM" id="Phobius"/>
    </source>
</evidence>
<dbReference type="CDD" id="cd07989">
    <property type="entry name" value="LPLAT_AGPAT-like"/>
    <property type="match status" value="1"/>
</dbReference>
<keyword evidence="13 19" id="KW-0472">Membrane</keyword>
<dbReference type="KEGG" id="acp:A2cp1_2351"/>
<proteinExistence type="inferred from homology"/>
<dbReference type="GO" id="GO:0006654">
    <property type="term" value="P:phosphatidic acid biosynthetic process"/>
    <property type="evidence" value="ECO:0007669"/>
    <property type="project" value="TreeGrafter"/>
</dbReference>
<feature type="domain" description="Phospholipid/glycerol acyltransferase" evidence="20">
    <location>
        <begin position="71"/>
        <end position="185"/>
    </location>
</feature>
<evidence type="ECO:0000256" key="7">
    <source>
        <dbReference type="ARBA" id="ARBA00016139"/>
    </source>
</evidence>
<evidence type="ECO:0000256" key="12">
    <source>
        <dbReference type="ARBA" id="ARBA00023098"/>
    </source>
</evidence>
<comment type="catalytic activity">
    <reaction evidence="1 18">
        <text>a 1-acyl-sn-glycero-3-phosphate + an acyl-CoA = a 1,2-diacyl-sn-glycero-3-phosphate + CoA</text>
        <dbReference type="Rhea" id="RHEA:19709"/>
        <dbReference type="ChEBI" id="CHEBI:57287"/>
        <dbReference type="ChEBI" id="CHEBI:57970"/>
        <dbReference type="ChEBI" id="CHEBI:58342"/>
        <dbReference type="ChEBI" id="CHEBI:58608"/>
        <dbReference type="EC" id="2.3.1.51"/>
    </reaction>
</comment>
<dbReference type="SUPFAM" id="SSF69593">
    <property type="entry name" value="Glycerol-3-phosphate (1)-acyltransferase"/>
    <property type="match status" value="1"/>
</dbReference>
<reference evidence="21" key="1">
    <citation type="submission" date="2009-01" db="EMBL/GenBank/DDBJ databases">
        <title>Complete sequence of Anaeromyxobacter dehalogenans 2CP-1.</title>
        <authorList>
            <consortium name="US DOE Joint Genome Institute"/>
            <person name="Lucas S."/>
            <person name="Copeland A."/>
            <person name="Lapidus A."/>
            <person name="Glavina del Rio T."/>
            <person name="Dalin E."/>
            <person name="Tice H."/>
            <person name="Bruce D."/>
            <person name="Goodwin L."/>
            <person name="Pitluck S."/>
            <person name="Saunders E."/>
            <person name="Brettin T."/>
            <person name="Detter J.C."/>
            <person name="Han C."/>
            <person name="Larimer F."/>
            <person name="Land M."/>
            <person name="Hauser L."/>
            <person name="Kyrpides N."/>
            <person name="Ovchinnikova G."/>
            <person name="Beliaev A.S."/>
            <person name="Richardson P."/>
        </authorList>
    </citation>
    <scope>NUCLEOTIDE SEQUENCE</scope>
    <source>
        <strain evidence="21">2CP-1</strain>
    </source>
</reference>
<dbReference type="RefSeq" id="WP_012633512.1">
    <property type="nucleotide sequence ID" value="NC_011891.1"/>
</dbReference>
<evidence type="ECO:0000256" key="8">
    <source>
        <dbReference type="ARBA" id="ARBA00022475"/>
    </source>
</evidence>
<accession>B8JB62</accession>
<gene>
    <name evidence="21" type="ordered locus">A2cp1_2351</name>
</gene>
<dbReference type="GO" id="GO:0016024">
    <property type="term" value="P:CDP-diacylglycerol biosynthetic process"/>
    <property type="evidence" value="ECO:0007669"/>
    <property type="project" value="UniProtKB-UniPathway"/>
</dbReference>
<keyword evidence="9 18" id="KW-0444">Lipid biosynthesis</keyword>
<dbReference type="SMART" id="SM00563">
    <property type="entry name" value="PlsC"/>
    <property type="match status" value="1"/>
</dbReference>
<evidence type="ECO:0000313" key="22">
    <source>
        <dbReference type="Proteomes" id="UP000007089"/>
    </source>
</evidence>
<keyword evidence="16 18" id="KW-0012">Acyltransferase</keyword>
<dbReference type="InterPro" id="IPR004552">
    <property type="entry name" value="AGP_acyltrans"/>
</dbReference>
<evidence type="ECO:0000259" key="20">
    <source>
        <dbReference type="SMART" id="SM00563"/>
    </source>
</evidence>
<comment type="pathway">
    <text evidence="4">Lipid metabolism.</text>
</comment>
<feature type="transmembrane region" description="Helical" evidence="19">
    <location>
        <begin position="7"/>
        <end position="31"/>
    </location>
</feature>
<keyword evidence="15 18" id="KW-1208">Phospholipid metabolism</keyword>
<evidence type="ECO:0000256" key="18">
    <source>
        <dbReference type="RuleBase" id="RU361267"/>
    </source>
</evidence>
<sequence length="254" mass="27418">MLARARGFVVLVYCAISMAFFFFVSLPVMLLTGSGDLPIWFARFAWSPSSLWLAGSRVHLEPMPSLPDGPLIFASNHESALDIWVLFKVLPRSVRFIAKAELFRLPVFGAYMRLGGHVPVDRSNHVQAVQSLRQAGQVVRAGTSLIVFPEGTRSMDCRVHPFKKGPFVVAMEAGVPVVPVAISGSGKVTPKRIIAIWPGPIRVAVGEPVSPADFPDKTALLTEVRRRVIALHRRIGGAGGDEASAVATVGMEGV</sequence>
<dbReference type="GO" id="GO:0005886">
    <property type="term" value="C:plasma membrane"/>
    <property type="evidence" value="ECO:0007669"/>
    <property type="project" value="UniProtKB-SubCell"/>
</dbReference>
<evidence type="ECO:0000256" key="1">
    <source>
        <dbReference type="ARBA" id="ARBA00001141"/>
    </source>
</evidence>
<dbReference type="PANTHER" id="PTHR10434">
    <property type="entry name" value="1-ACYL-SN-GLYCEROL-3-PHOSPHATE ACYLTRANSFERASE"/>
    <property type="match status" value="1"/>
</dbReference>
<dbReference type="InterPro" id="IPR002123">
    <property type="entry name" value="Plipid/glycerol_acylTrfase"/>
</dbReference>
<keyword evidence="19" id="KW-1133">Transmembrane helix</keyword>
<dbReference type="NCBIfam" id="TIGR00530">
    <property type="entry name" value="AGP_acyltrn"/>
    <property type="match status" value="1"/>
</dbReference>
<keyword evidence="14 18" id="KW-0594">Phospholipid biosynthesis</keyword>
<evidence type="ECO:0000256" key="6">
    <source>
        <dbReference type="ARBA" id="ARBA00013211"/>
    </source>
</evidence>
<dbReference type="Pfam" id="PF01553">
    <property type="entry name" value="Acyltransferase"/>
    <property type="match status" value="1"/>
</dbReference>
<dbReference type="EMBL" id="CP001359">
    <property type="protein sequence ID" value="ACL65689.1"/>
    <property type="molecule type" value="Genomic_DNA"/>
</dbReference>
<name>B8JB62_ANAD2</name>
<evidence type="ECO:0000256" key="13">
    <source>
        <dbReference type="ARBA" id="ARBA00023136"/>
    </source>
</evidence>
<dbReference type="Proteomes" id="UP000007089">
    <property type="component" value="Chromosome"/>
</dbReference>
<protein>
    <recommendedName>
        <fullName evidence="7 18">1-acyl-sn-glycerol-3-phosphate acyltransferase</fullName>
        <ecNumber evidence="6 18">2.3.1.51</ecNumber>
    </recommendedName>
</protein>
<evidence type="ECO:0000256" key="11">
    <source>
        <dbReference type="ARBA" id="ARBA00022679"/>
    </source>
</evidence>
<dbReference type="AlphaFoldDB" id="B8JB62"/>
<dbReference type="EC" id="2.3.1.51" evidence="6 18"/>
<keyword evidence="12 18" id="KW-0443">Lipid metabolism</keyword>
<evidence type="ECO:0000256" key="16">
    <source>
        <dbReference type="ARBA" id="ARBA00023315"/>
    </source>
</evidence>
<keyword evidence="10" id="KW-0997">Cell inner membrane</keyword>
<dbReference type="HOGENOM" id="CLU_027938_6_3_7"/>
<keyword evidence="11 18" id="KW-0808">Transferase</keyword>
<comment type="pathway">
    <text evidence="3">Phospholipid metabolism; CDP-diacylglycerol biosynthesis; CDP-diacylglycerol from sn-glycerol 3-phosphate: step 2/3.</text>
</comment>
<keyword evidence="22" id="KW-1185">Reference proteome</keyword>
<evidence type="ECO:0000256" key="10">
    <source>
        <dbReference type="ARBA" id="ARBA00022519"/>
    </source>
</evidence>